<comment type="caution">
    <text evidence="1">The sequence shown here is derived from an EMBL/GenBank/DDBJ whole genome shotgun (WGS) entry which is preliminary data.</text>
</comment>
<proteinExistence type="predicted"/>
<reference evidence="1" key="2">
    <citation type="submission" date="2021-04" db="EMBL/GenBank/DDBJ databases">
        <authorList>
            <person name="Gilroy R."/>
        </authorList>
    </citation>
    <scope>NUCLEOTIDE SEQUENCE</scope>
    <source>
        <strain evidence="1">CHK195-6426</strain>
    </source>
</reference>
<gene>
    <name evidence="1" type="ORF">H9742_07675</name>
</gene>
<organism evidence="1 2">
    <name type="scientific">Candidatus Acetatifactor stercoripullorum</name>
    <dbReference type="NCBI Taxonomy" id="2838414"/>
    <lineage>
        <taxon>Bacteria</taxon>
        <taxon>Bacillati</taxon>
        <taxon>Bacillota</taxon>
        <taxon>Clostridia</taxon>
        <taxon>Lachnospirales</taxon>
        <taxon>Lachnospiraceae</taxon>
        <taxon>Acetatifactor</taxon>
    </lineage>
</organism>
<evidence type="ECO:0000313" key="1">
    <source>
        <dbReference type="EMBL" id="HIW81386.1"/>
    </source>
</evidence>
<dbReference type="Pfam" id="PF19668">
    <property type="entry name" value="DUF6171"/>
    <property type="match status" value="1"/>
</dbReference>
<accession>A0A9D1R7E3</accession>
<evidence type="ECO:0000313" key="2">
    <source>
        <dbReference type="Proteomes" id="UP000824265"/>
    </source>
</evidence>
<protein>
    <submittedName>
        <fullName evidence="1">Uncharacterized protein</fullName>
    </submittedName>
</protein>
<reference evidence="1" key="1">
    <citation type="journal article" date="2021" name="PeerJ">
        <title>Extensive microbial diversity within the chicken gut microbiome revealed by metagenomics and culture.</title>
        <authorList>
            <person name="Gilroy R."/>
            <person name="Ravi A."/>
            <person name="Getino M."/>
            <person name="Pursley I."/>
            <person name="Horton D.L."/>
            <person name="Alikhan N.F."/>
            <person name="Baker D."/>
            <person name="Gharbi K."/>
            <person name="Hall N."/>
            <person name="Watson M."/>
            <person name="Adriaenssens E.M."/>
            <person name="Foster-Nyarko E."/>
            <person name="Jarju S."/>
            <person name="Secka A."/>
            <person name="Antonio M."/>
            <person name="Oren A."/>
            <person name="Chaudhuri R.R."/>
            <person name="La Ragione R."/>
            <person name="Hildebrand F."/>
            <person name="Pallen M.J."/>
        </authorList>
    </citation>
    <scope>NUCLEOTIDE SEQUENCE</scope>
    <source>
        <strain evidence="1">CHK195-6426</strain>
    </source>
</reference>
<sequence>MEAKETAVNKRACKRCLTREMAGSEAYFENLYAYIAGLDDGIKADETLYEKRLEVCRECDLLFQGMCRACGCYVELRAAVARNECPYQKW</sequence>
<dbReference type="EMBL" id="DXGH01000041">
    <property type="protein sequence ID" value="HIW81386.1"/>
    <property type="molecule type" value="Genomic_DNA"/>
</dbReference>
<dbReference type="AlphaFoldDB" id="A0A9D1R7E3"/>
<dbReference type="Proteomes" id="UP000824265">
    <property type="component" value="Unassembled WGS sequence"/>
</dbReference>
<name>A0A9D1R7E3_9FIRM</name>
<dbReference type="InterPro" id="IPR046169">
    <property type="entry name" value="DUF6171"/>
</dbReference>